<comment type="caution">
    <text evidence="1">The sequence shown here is derived from an EMBL/GenBank/DDBJ whole genome shotgun (WGS) entry which is preliminary data.</text>
</comment>
<reference evidence="1 2" key="1">
    <citation type="submission" date="2015-05" db="EMBL/GenBank/DDBJ databases">
        <title>Evolution of Trichinella species and genotypes.</title>
        <authorList>
            <person name="Korhonen P.K."/>
            <person name="Edoardo P."/>
            <person name="Giuseppe L.R."/>
            <person name="Gasser R.B."/>
        </authorList>
    </citation>
    <scope>NUCLEOTIDE SEQUENCE [LARGE SCALE GENOMIC DNA]</scope>
    <source>
        <strain evidence="1">ISS10</strain>
    </source>
</reference>
<dbReference type="EMBL" id="JYDW01001972">
    <property type="protein sequence ID" value="KRZ46863.1"/>
    <property type="molecule type" value="Genomic_DNA"/>
</dbReference>
<keyword evidence="2" id="KW-1185">Reference proteome</keyword>
<proteinExistence type="predicted"/>
<sequence length="30" mass="3652">MSQRMRRSQKIRTYCQSYQLGEAFEPEQLS</sequence>
<dbReference type="Proteomes" id="UP000054721">
    <property type="component" value="Unassembled WGS sequence"/>
</dbReference>
<evidence type="ECO:0000313" key="2">
    <source>
        <dbReference type="Proteomes" id="UP000054721"/>
    </source>
</evidence>
<protein>
    <submittedName>
        <fullName evidence="1">Uncharacterized protein</fullName>
    </submittedName>
</protein>
<gene>
    <name evidence="1" type="ORF">T02_12066</name>
</gene>
<name>A0A0V1KHY2_9BILA</name>
<accession>A0A0V1KHY2</accession>
<evidence type="ECO:0000313" key="1">
    <source>
        <dbReference type="EMBL" id="KRZ46863.1"/>
    </source>
</evidence>
<organism evidence="1 2">
    <name type="scientific">Trichinella nativa</name>
    <dbReference type="NCBI Taxonomy" id="6335"/>
    <lineage>
        <taxon>Eukaryota</taxon>
        <taxon>Metazoa</taxon>
        <taxon>Ecdysozoa</taxon>
        <taxon>Nematoda</taxon>
        <taxon>Enoplea</taxon>
        <taxon>Dorylaimia</taxon>
        <taxon>Trichinellida</taxon>
        <taxon>Trichinellidae</taxon>
        <taxon>Trichinella</taxon>
    </lineage>
</organism>
<dbReference type="AlphaFoldDB" id="A0A0V1KHY2"/>